<feature type="compositionally biased region" description="Low complexity" evidence="1">
    <location>
        <begin position="8"/>
        <end position="19"/>
    </location>
</feature>
<sequence>MPRRRPRATATPHQTPRAPSTTGRRPEVGLFGATGAPEGRATTHAEVTALPADEREVVVYWRPGCGFCARLRRGLGDLAERAWWVNVWEDDEASAFVRSVNGGNEVVPTVVVDLEPVTNPAPSFVRDRLAGEGAADGGAARAGGAAPEGAGA</sequence>
<name>A0A2I1P9D5_9MICO</name>
<dbReference type="Pfam" id="PF00462">
    <property type="entry name" value="Glutaredoxin"/>
    <property type="match status" value="1"/>
</dbReference>
<dbReference type="OrthoDB" id="8991911at2"/>
<gene>
    <name evidence="3" type="ORF">CYJ76_08770</name>
</gene>
<dbReference type="PROSITE" id="PS51354">
    <property type="entry name" value="GLUTAREDOXIN_2"/>
    <property type="match status" value="1"/>
</dbReference>
<dbReference type="InterPro" id="IPR036249">
    <property type="entry name" value="Thioredoxin-like_sf"/>
</dbReference>
<dbReference type="EMBL" id="PKIZ01000016">
    <property type="protein sequence ID" value="PKZ41255.1"/>
    <property type="molecule type" value="Genomic_DNA"/>
</dbReference>
<evidence type="ECO:0000256" key="1">
    <source>
        <dbReference type="SAM" id="MobiDB-lite"/>
    </source>
</evidence>
<evidence type="ECO:0000313" key="3">
    <source>
        <dbReference type="EMBL" id="PKZ41255.1"/>
    </source>
</evidence>
<feature type="domain" description="Glutaredoxin" evidence="2">
    <location>
        <begin position="57"/>
        <end position="113"/>
    </location>
</feature>
<dbReference type="AlphaFoldDB" id="A0A2I1P9D5"/>
<protein>
    <recommendedName>
        <fullName evidence="2">Glutaredoxin domain-containing protein</fullName>
    </recommendedName>
</protein>
<dbReference type="Gene3D" id="3.40.30.10">
    <property type="entry name" value="Glutaredoxin"/>
    <property type="match status" value="1"/>
</dbReference>
<reference evidence="3 4" key="1">
    <citation type="submission" date="2017-12" db="EMBL/GenBank/DDBJ databases">
        <title>Phylogenetic diversity of female urinary microbiome.</title>
        <authorList>
            <person name="Thomas-White K."/>
            <person name="Wolfe A.J."/>
        </authorList>
    </citation>
    <scope>NUCLEOTIDE SEQUENCE [LARGE SCALE GENOMIC DNA]</scope>
    <source>
        <strain evidence="3 4">UMB1298</strain>
    </source>
</reference>
<evidence type="ECO:0000313" key="4">
    <source>
        <dbReference type="Proteomes" id="UP000234206"/>
    </source>
</evidence>
<proteinExistence type="predicted"/>
<dbReference type="InterPro" id="IPR002109">
    <property type="entry name" value="Glutaredoxin"/>
</dbReference>
<accession>A0A2I1P9D5</accession>
<feature type="region of interest" description="Disordered" evidence="1">
    <location>
        <begin position="1"/>
        <end position="41"/>
    </location>
</feature>
<dbReference type="Proteomes" id="UP000234206">
    <property type="component" value="Unassembled WGS sequence"/>
</dbReference>
<comment type="caution">
    <text evidence="3">The sequence shown here is derived from an EMBL/GenBank/DDBJ whole genome shotgun (WGS) entry which is preliminary data.</text>
</comment>
<feature type="region of interest" description="Disordered" evidence="1">
    <location>
        <begin position="128"/>
        <end position="152"/>
    </location>
</feature>
<organism evidence="3 4">
    <name type="scientific">Kytococcus schroeteri</name>
    <dbReference type="NCBI Taxonomy" id="138300"/>
    <lineage>
        <taxon>Bacteria</taxon>
        <taxon>Bacillati</taxon>
        <taxon>Actinomycetota</taxon>
        <taxon>Actinomycetes</taxon>
        <taxon>Micrococcales</taxon>
        <taxon>Kytococcaceae</taxon>
        <taxon>Kytococcus</taxon>
    </lineage>
</organism>
<feature type="compositionally biased region" description="Low complexity" evidence="1">
    <location>
        <begin position="131"/>
        <end position="152"/>
    </location>
</feature>
<evidence type="ECO:0000259" key="2">
    <source>
        <dbReference type="Pfam" id="PF00462"/>
    </source>
</evidence>
<keyword evidence="4" id="KW-1185">Reference proteome</keyword>
<dbReference type="SUPFAM" id="SSF52833">
    <property type="entry name" value="Thioredoxin-like"/>
    <property type="match status" value="1"/>
</dbReference>